<dbReference type="AlphaFoldDB" id="A0AA39FP82"/>
<evidence type="ECO:0000313" key="2">
    <source>
        <dbReference type="EMBL" id="KAK0173000.1"/>
    </source>
</evidence>
<dbReference type="SUPFAM" id="SSF49764">
    <property type="entry name" value="HSP20-like chaperones"/>
    <property type="match status" value="1"/>
</dbReference>
<dbReference type="PANTHER" id="PTHR12356">
    <property type="entry name" value="NUCLEAR MOVEMENT PROTEIN NUDC"/>
    <property type="match status" value="1"/>
</dbReference>
<proteinExistence type="predicted"/>
<dbReference type="PANTHER" id="PTHR12356:SF19">
    <property type="entry name" value="NUDC DOMAIN-CONTAINING PROTEIN 3"/>
    <property type="match status" value="1"/>
</dbReference>
<dbReference type="InterPro" id="IPR007052">
    <property type="entry name" value="CS_dom"/>
</dbReference>
<accession>A0AA39FP82</accession>
<keyword evidence="3" id="KW-1185">Reference proteome</keyword>
<dbReference type="InterPro" id="IPR037898">
    <property type="entry name" value="NudC_fam"/>
</dbReference>
<dbReference type="GO" id="GO:0051082">
    <property type="term" value="F:unfolded protein binding"/>
    <property type="evidence" value="ECO:0007669"/>
    <property type="project" value="TreeGrafter"/>
</dbReference>
<reference evidence="2" key="2">
    <citation type="submission" date="2023-03" db="EMBL/GenBank/DDBJ databases">
        <authorList>
            <person name="Inwood S.N."/>
            <person name="Skelly J.G."/>
            <person name="Guhlin J."/>
            <person name="Harrop T.W.R."/>
            <person name="Goldson S.G."/>
            <person name="Dearden P.K."/>
        </authorList>
    </citation>
    <scope>NUCLEOTIDE SEQUENCE</scope>
    <source>
        <strain evidence="2">Irish</strain>
        <tissue evidence="2">Whole body</tissue>
    </source>
</reference>
<name>A0AA39FP82_9HYME</name>
<evidence type="ECO:0000313" key="3">
    <source>
        <dbReference type="Proteomes" id="UP001168990"/>
    </source>
</evidence>
<dbReference type="Gene3D" id="2.60.40.790">
    <property type="match status" value="1"/>
</dbReference>
<reference evidence="2" key="1">
    <citation type="journal article" date="2023" name="bioRxiv">
        <title>Scaffold-level genome assemblies of two parasitoid biocontrol wasps reveal the parthenogenesis mechanism and an associated novel virus.</title>
        <authorList>
            <person name="Inwood S."/>
            <person name="Skelly J."/>
            <person name="Guhlin J."/>
            <person name="Harrop T."/>
            <person name="Goldson S."/>
            <person name="Dearden P."/>
        </authorList>
    </citation>
    <scope>NUCLEOTIDE SEQUENCE</scope>
    <source>
        <strain evidence="2">Irish</strain>
        <tissue evidence="2">Whole body</tissue>
    </source>
</reference>
<feature type="domain" description="CS" evidence="1">
    <location>
        <begin position="17"/>
        <end position="104"/>
    </location>
</feature>
<evidence type="ECO:0000259" key="1">
    <source>
        <dbReference type="PROSITE" id="PS51203"/>
    </source>
</evidence>
<gene>
    <name evidence="2" type="ORF">PV328_006255</name>
</gene>
<protein>
    <recommendedName>
        <fullName evidence="1">CS domain-containing protein</fullName>
    </recommendedName>
</protein>
<dbReference type="Pfam" id="PF04969">
    <property type="entry name" value="CS"/>
    <property type="match status" value="1"/>
</dbReference>
<dbReference type="Proteomes" id="UP001168990">
    <property type="component" value="Unassembled WGS sequence"/>
</dbReference>
<dbReference type="EMBL" id="JAQQBS010000002">
    <property type="protein sequence ID" value="KAK0173000.1"/>
    <property type="molecule type" value="Genomic_DNA"/>
</dbReference>
<comment type="caution">
    <text evidence="2">The sequence shown here is derived from an EMBL/GenBank/DDBJ whole genome shotgun (WGS) entry which is preliminary data.</text>
</comment>
<dbReference type="GO" id="GO:0005737">
    <property type="term" value="C:cytoplasm"/>
    <property type="evidence" value="ECO:0007669"/>
    <property type="project" value="TreeGrafter"/>
</dbReference>
<sequence>MCDYVPPIQSADSYNGASHENFTWSQTINDLDVLINIPDCLTSPGDLKVHVSTKEIKVEARKNIFSAGATHSDDWYMIFQGELSFPIKKHETIWSMIPGDYIHV</sequence>
<organism evidence="2 3">
    <name type="scientific">Microctonus aethiopoides</name>
    <dbReference type="NCBI Taxonomy" id="144406"/>
    <lineage>
        <taxon>Eukaryota</taxon>
        <taxon>Metazoa</taxon>
        <taxon>Ecdysozoa</taxon>
        <taxon>Arthropoda</taxon>
        <taxon>Hexapoda</taxon>
        <taxon>Insecta</taxon>
        <taxon>Pterygota</taxon>
        <taxon>Neoptera</taxon>
        <taxon>Endopterygota</taxon>
        <taxon>Hymenoptera</taxon>
        <taxon>Apocrita</taxon>
        <taxon>Ichneumonoidea</taxon>
        <taxon>Braconidae</taxon>
        <taxon>Euphorinae</taxon>
        <taxon>Microctonus</taxon>
    </lineage>
</organism>
<dbReference type="GO" id="GO:0006457">
    <property type="term" value="P:protein folding"/>
    <property type="evidence" value="ECO:0007669"/>
    <property type="project" value="TreeGrafter"/>
</dbReference>
<dbReference type="PROSITE" id="PS51203">
    <property type="entry name" value="CS"/>
    <property type="match status" value="1"/>
</dbReference>
<dbReference type="InterPro" id="IPR008978">
    <property type="entry name" value="HSP20-like_chaperone"/>
</dbReference>